<keyword evidence="2" id="KW-0732">Signal</keyword>
<organism evidence="4 5">
    <name type="scientific">Methylocystis borbori</name>
    <dbReference type="NCBI Taxonomy" id="3118750"/>
    <lineage>
        <taxon>Bacteria</taxon>
        <taxon>Pseudomonadati</taxon>
        <taxon>Pseudomonadota</taxon>
        <taxon>Alphaproteobacteria</taxon>
        <taxon>Hyphomicrobiales</taxon>
        <taxon>Methylocystaceae</taxon>
        <taxon>Methylocystis</taxon>
    </lineage>
</organism>
<accession>A0ABU7XCB8</accession>
<comment type="caution">
    <text evidence="4">The sequence shown here is derived from an EMBL/GenBank/DDBJ whole genome shotgun (WGS) entry which is preliminary data.</text>
</comment>
<feature type="domain" description="DUF5666" evidence="3">
    <location>
        <begin position="127"/>
        <end position="179"/>
    </location>
</feature>
<feature type="chain" id="PRO_5047063321" evidence="2">
    <location>
        <begin position="30"/>
        <end position="403"/>
    </location>
</feature>
<dbReference type="Proteomes" id="UP001350748">
    <property type="component" value="Unassembled WGS sequence"/>
</dbReference>
<protein>
    <submittedName>
        <fullName evidence="4">DUF5666 domain-containing protein</fullName>
    </submittedName>
</protein>
<evidence type="ECO:0000256" key="1">
    <source>
        <dbReference type="SAM" id="MobiDB-lite"/>
    </source>
</evidence>
<dbReference type="InterPro" id="IPR043724">
    <property type="entry name" value="DUF5666"/>
</dbReference>
<feature type="region of interest" description="Disordered" evidence="1">
    <location>
        <begin position="307"/>
        <end position="403"/>
    </location>
</feature>
<feature type="signal peptide" evidence="2">
    <location>
        <begin position="1"/>
        <end position="29"/>
    </location>
</feature>
<dbReference type="EMBL" id="JAZHYN010000001">
    <property type="protein sequence ID" value="MEF3365031.1"/>
    <property type="molecule type" value="Genomic_DNA"/>
</dbReference>
<evidence type="ECO:0000259" key="3">
    <source>
        <dbReference type="Pfam" id="PF18914"/>
    </source>
</evidence>
<reference evidence="4 5" key="1">
    <citation type="submission" date="2024-02" db="EMBL/GenBank/DDBJ databases">
        <authorList>
            <person name="Grouzdev D."/>
        </authorList>
    </citation>
    <scope>NUCLEOTIDE SEQUENCE [LARGE SCALE GENOMIC DNA]</scope>
    <source>
        <strain evidence="4 5">9N</strain>
    </source>
</reference>
<evidence type="ECO:0000313" key="4">
    <source>
        <dbReference type="EMBL" id="MEF3365031.1"/>
    </source>
</evidence>
<proteinExistence type="predicted"/>
<gene>
    <name evidence="4" type="ORF">V3H18_00630</name>
</gene>
<dbReference type="Pfam" id="PF18914">
    <property type="entry name" value="DUF5666"/>
    <property type="match status" value="1"/>
</dbReference>
<evidence type="ECO:0000313" key="5">
    <source>
        <dbReference type="Proteomes" id="UP001350748"/>
    </source>
</evidence>
<name>A0ABU7XCB8_9HYPH</name>
<sequence length="403" mass="40493">MSASRRPSRRQFGAALIALLSSLAARAGAAGDKPKDNGIGGTGYISTLPDPDNGIGGTGIAGTIRGFGSIIVNGVRVAYPADAELTIDGRPADLSQMRIGHVVSLVAERDGTRLTTKRIQILREAVGAIEAVSDRRLQVLGQKIELGRNLKTGRLTVGQHVAVSGLRLPDQTIVASLIETAEPGAAQLVGTVTHGADGQLMIGSQPVFGVAKAMTGQRVVVRGVSGAGALDVTSVSADPLLPPGPQRFLVETYLQREGSRVRTASGLTLGAARDMTFQGVARAVIGVDADTEGAWTIQSFRATENLGTRGSFKENQGGAETPHWLDRPAPDSQGGGPGGVPGMGGSGGPGGFQGQGLPGGFGDPFGSGGFGGPGGFGPPGGIRGPGGFGGPRGPGPGGGGPPR</sequence>
<dbReference type="RefSeq" id="WP_332079927.1">
    <property type="nucleotide sequence ID" value="NZ_JAZHYN010000001.1"/>
</dbReference>
<feature type="compositionally biased region" description="Gly residues" evidence="1">
    <location>
        <begin position="333"/>
        <end position="403"/>
    </location>
</feature>
<keyword evidence="5" id="KW-1185">Reference proteome</keyword>
<evidence type="ECO:0000256" key="2">
    <source>
        <dbReference type="SAM" id="SignalP"/>
    </source>
</evidence>